<keyword evidence="6" id="KW-0325">Glycoprotein</keyword>
<evidence type="ECO:0000256" key="7">
    <source>
        <dbReference type="RuleBase" id="RU003346"/>
    </source>
</evidence>
<feature type="transmembrane region" description="Helical" evidence="8">
    <location>
        <begin position="350"/>
        <end position="372"/>
    </location>
</feature>
<feature type="transmembrane region" description="Helical" evidence="8">
    <location>
        <begin position="95"/>
        <end position="115"/>
    </location>
</feature>
<dbReference type="PRINTS" id="PR00171">
    <property type="entry name" value="SUGRTRNSPORT"/>
</dbReference>
<feature type="transmembrane region" description="Helical" evidence="8">
    <location>
        <begin position="182"/>
        <end position="202"/>
    </location>
</feature>
<evidence type="ECO:0000256" key="4">
    <source>
        <dbReference type="ARBA" id="ARBA00022989"/>
    </source>
</evidence>
<dbReference type="PROSITE" id="PS50850">
    <property type="entry name" value="MFS"/>
    <property type="match status" value="1"/>
</dbReference>
<keyword evidence="7" id="KW-0813">Transport</keyword>
<evidence type="ECO:0000256" key="1">
    <source>
        <dbReference type="ARBA" id="ARBA00004651"/>
    </source>
</evidence>
<accession>A0A6P8J5E6</accession>
<dbReference type="Gene3D" id="1.20.1250.20">
    <property type="entry name" value="MFS general substrate transporter like domains"/>
    <property type="match status" value="1"/>
</dbReference>
<dbReference type="InterPro" id="IPR044775">
    <property type="entry name" value="MFS_ERD6/Tret1-like"/>
</dbReference>
<feature type="transmembrane region" description="Helical" evidence="8">
    <location>
        <begin position="208"/>
        <end position="227"/>
    </location>
</feature>
<evidence type="ECO:0000313" key="10">
    <source>
        <dbReference type="Proteomes" id="UP000515163"/>
    </source>
</evidence>
<keyword evidence="2" id="KW-1003">Cell membrane</keyword>
<evidence type="ECO:0000256" key="3">
    <source>
        <dbReference type="ARBA" id="ARBA00022692"/>
    </source>
</evidence>
<feature type="transmembrane region" description="Helical" evidence="8">
    <location>
        <begin position="152"/>
        <end position="170"/>
    </location>
</feature>
<organism evidence="10 11">
    <name type="scientific">Actinia tenebrosa</name>
    <name type="common">Australian red waratah sea anemone</name>
    <dbReference type="NCBI Taxonomy" id="6105"/>
    <lineage>
        <taxon>Eukaryota</taxon>
        <taxon>Metazoa</taxon>
        <taxon>Cnidaria</taxon>
        <taxon>Anthozoa</taxon>
        <taxon>Hexacorallia</taxon>
        <taxon>Actiniaria</taxon>
        <taxon>Actiniidae</taxon>
        <taxon>Actinia</taxon>
    </lineage>
</organism>
<evidence type="ECO:0000259" key="9">
    <source>
        <dbReference type="PROSITE" id="PS50850"/>
    </source>
</evidence>
<dbReference type="NCBIfam" id="TIGR00879">
    <property type="entry name" value="SP"/>
    <property type="match status" value="1"/>
</dbReference>
<dbReference type="GeneID" id="116308581"/>
<keyword evidence="4 8" id="KW-1133">Transmembrane helix</keyword>
<sequence>MAKLEQSCFVKCTPGGEKIPILQSSSKFLNVNAEEVSNSSSNNNNHEFHVVLASLCAAVGSLCFGYCLGYSSPALPDLTTESNDKVRLTESQGSLFASLVTLGAMLGCLFGGFVVDYFGRKTTIMLSTIPHELGWLLIVYAKNQAMLYTGRLFTGVGCGLIGVAFPVYVAEISSSHLRGTLGTIHQLAVTIGILLSYVVGVFMGWRHIALGGAIMPAILVLLMIFMVETPRWYLAHNKRAAALKTLLWLRGPEADIEEECFEIERTIDMHNEISCSEFCRPSITKPLFIGVCLMVFQQTCGAIVVVMNCAEIFATAGFKDSKMVSISVAVTQFVANIVACGIMDRIGRRTLLLSMALGMCACHIGLGIFFQISTNEILSTNSTIHYSGFSHSVPAHQVSWLAITCLLIFYITFSLSWGPVPWIIMSEIFPLRARGIAGSIATMAAFSSAFLLTWLFVHMKDAFTVPGVYWFYAGCCFLSFIFVLIFLPETKGESLETIETFFENRKTTYDEIE</sequence>
<dbReference type="RefSeq" id="XP_031574904.1">
    <property type="nucleotide sequence ID" value="XM_031719044.1"/>
</dbReference>
<proteinExistence type="inferred from homology"/>
<gene>
    <name evidence="11" type="primary">LOC116308581</name>
</gene>
<comment type="similarity">
    <text evidence="7">Belongs to the major facilitator superfamily. Sugar transporter (TC 2.A.1.1) family.</text>
</comment>
<dbReference type="GO" id="GO:0051119">
    <property type="term" value="F:sugar transmembrane transporter activity"/>
    <property type="evidence" value="ECO:0007669"/>
    <property type="project" value="InterPro"/>
</dbReference>
<dbReference type="InterPro" id="IPR003663">
    <property type="entry name" value="Sugar/inositol_transpt"/>
</dbReference>
<dbReference type="KEGG" id="aten:116308581"/>
<protein>
    <submittedName>
        <fullName evidence="11">Solute carrier family 2, facilitated glucose transporter member 8-like</fullName>
    </submittedName>
</protein>
<keyword evidence="3 8" id="KW-0812">Transmembrane</keyword>
<dbReference type="InterPro" id="IPR050549">
    <property type="entry name" value="MFS_Trehalose_Transporter"/>
</dbReference>
<feature type="transmembrane region" description="Helical" evidence="8">
    <location>
        <begin position="469"/>
        <end position="487"/>
    </location>
</feature>
<dbReference type="InterPro" id="IPR005828">
    <property type="entry name" value="MFS_sugar_transport-like"/>
</dbReference>
<dbReference type="PANTHER" id="PTHR48021:SF1">
    <property type="entry name" value="GH07001P-RELATED"/>
    <property type="match status" value="1"/>
</dbReference>
<evidence type="ECO:0000256" key="8">
    <source>
        <dbReference type="SAM" id="Phobius"/>
    </source>
</evidence>
<feature type="transmembrane region" description="Helical" evidence="8">
    <location>
        <begin position="287"/>
        <end position="318"/>
    </location>
</feature>
<feature type="transmembrane region" description="Helical" evidence="8">
    <location>
        <begin position="50"/>
        <end position="75"/>
    </location>
</feature>
<reference evidence="11" key="1">
    <citation type="submission" date="2025-08" db="UniProtKB">
        <authorList>
            <consortium name="RefSeq"/>
        </authorList>
    </citation>
    <scope>IDENTIFICATION</scope>
    <source>
        <tissue evidence="11">Tentacle</tissue>
    </source>
</reference>
<feature type="transmembrane region" description="Helical" evidence="8">
    <location>
        <begin position="436"/>
        <end position="457"/>
    </location>
</feature>
<keyword evidence="5 8" id="KW-0472">Membrane</keyword>
<dbReference type="SUPFAM" id="SSF103473">
    <property type="entry name" value="MFS general substrate transporter"/>
    <property type="match status" value="1"/>
</dbReference>
<dbReference type="FunFam" id="1.20.1250.20:FF:000055">
    <property type="entry name" value="Facilitated trehalose transporter Tret1-2 homolog"/>
    <property type="match status" value="1"/>
</dbReference>
<evidence type="ECO:0000256" key="6">
    <source>
        <dbReference type="ARBA" id="ARBA00023180"/>
    </source>
</evidence>
<evidence type="ECO:0000256" key="5">
    <source>
        <dbReference type="ARBA" id="ARBA00023136"/>
    </source>
</evidence>
<dbReference type="InterPro" id="IPR020846">
    <property type="entry name" value="MFS_dom"/>
</dbReference>
<dbReference type="Pfam" id="PF00083">
    <property type="entry name" value="Sugar_tr"/>
    <property type="match status" value="1"/>
</dbReference>
<evidence type="ECO:0000256" key="2">
    <source>
        <dbReference type="ARBA" id="ARBA00022475"/>
    </source>
</evidence>
<feature type="transmembrane region" description="Helical" evidence="8">
    <location>
        <begin position="400"/>
        <end position="424"/>
    </location>
</feature>
<name>A0A6P8J5E6_ACTTE</name>
<dbReference type="PROSITE" id="PS00216">
    <property type="entry name" value="SUGAR_TRANSPORT_1"/>
    <property type="match status" value="1"/>
</dbReference>
<dbReference type="InterPro" id="IPR005829">
    <property type="entry name" value="Sugar_transporter_CS"/>
</dbReference>
<dbReference type="PROSITE" id="PS00217">
    <property type="entry name" value="SUGAR_TRANSPORT_2"/>
    <property type="match status" value="1"/>
</dbReference>
<dbReference type="PANTHER" id="PTHR48021">
    <property type="match status" value="1"/>
</dbReference>
<evidence type="ECO:0000313" key="11">
    <source>
        <dbReference type="RefSeq" id="XP_031574904.1"/>
    </source>
</evidence>
<dbReference type="GO" id="GO:0005886">
    <property type="term" value="C:plasma membrane"/>
    <property type="evidence" value="ECO:0007669"/>
    <property type="project" value="UniProtKB-SubCell"/>
</dbReference>
<keyword evidence="10" id="KW-1185">Reference proteome</keyword>
<dbReference type="CDD" id="cd17358">
    <property type="entry name" value="MFS_GLUT6_8_Class3_like"/>
    <property type="match status" value="1"/>
</dbReference>
<dbReference type="InParanoid" id="A0A6P8J5E6"/>
<dbReference type="AlphaFoldDB" id="A0A6P8J5E6"/>
<dbReference type="OrthoDB" id="6612291at2759"/>
<dbReference type="InterPro" id="IPR036259">
    <property type="entry name" value="MFS_trans_sf"/>
</dbReference>
<comment type="subcellular location">
    <subcellularLocation>
        <location evidence="1">Cell membrane</location>
        <topology evidence="1">Multi-pass membrane protein</topology>
    </subcellularLocation>
</comment>
<dbReference type="Proteomes" id="UP000515163">
    <property type="component" value="Unplaced"/>
</dbReference>
<feature type="domain" description="Major facilitator superfamily (MFS) profile" evidence="9">
    <location>
        <begin position="53"/>
        <end position="491"/>
    </location>
</feature>